<dbReference type="SUPFAM" id="SSF50814">
    <property type="entry name" value="Lipocalins"/>
    <property type="match status" value="1"/>
</dbReference>
<gene>
    <name evidence="2" type="ORF">KQX54_008201</name>
</gene>
<name>A0AAV7HJ36_COTGL</name>
<comment type="caution">
    <text evidence="2">The sequence shown here is derived from an EMBL/GenBank/DDBJ whole genome shotgun (WGS) entry which is preliminary data.</text>
</comment>
<proteinExistence type="predicted"/>
<feature type="signal peptide" evidence="1">
    <location>
        <begin position="1"/>
        <end position="23"/>
    </location>
</feature>
<evidence type="ECO:0000313" key="2">
    <source>
        <dbReference type="EMBL" id="KAH0539805.1"/>
    </source>
</evidence>
<keyword evidence="3" id="KW-1185">Reference proteome</keyword>
<reference evidence="2 3" key="1">
    <citation type="journal article" date="2021" name="J. Hered.">
        <title>A chromosome-level genome assembly of the parasitoid wasp, Cotesia glomerata (Hymenoptera: Braconidae).</title>
        <authorList>
            <person name="Pinto B.J."/>
            <person name="Weis J.J."/>
            <person name="Gamble T."/>
            <person name="Ode P.J."/>
            <person name="Paul R."/>
            <person name="Zaspel J.M."/>
        </authorList>
    </citation>
    <scope>NUCLEOTIDE SEQUENCE [LARGE SCALE GENOMIC DNA]</scope>
    <source>
        <strain evidence="2">CgM1</strain>
    </source>
</reference>
<feature type="chain" id="PRO_5043428809" description="Lipocalin/cytosolic fatty-acid binding domain-containing protein" evidence="1">
    <location>
        <begin position="24"/>
        <end position="188"/>
    </location>
</feature>
<protein>
    <recommendedName>
        <fullName evidence="4">Lipocalin/cytosolic fatty-acid binding domain-containing protein</fullName>
    </recommendedName>
</protein>
<organism evidence="2 3">
    <name type="scientific">Cotesia glomerata</name>
    <name type="common">Lepidopteran parasitic wasp</name>
    <name type="synonym">Apanteles glomeratus</name>
    <dbReference type="NCBI Taxonomy" id="32391"/>
    <lineage>
        <taxon>Eukaryota</taxon>
        <taxon>Metazoa</taxon>
        <taxon>Ecdysozoa</taxon>
        <taxon>Arthropoda</taxon>
        <taxon>Hexapoda</taxon>
        <taxon>Insecta</taxon>
        <taxon>Pterygota</taxon>
        <taxon>Neoptera</taxon>
        <taxon>Endopterygota</taxon>
        <taxon>Hymenoptera</taxon>
        <taxon>Apocrita</taxon>
        <taxon>Ichneumonoidea</taxon>
        <taxon>Braconidae</taxon>
        <taxon>Microgastrinae</taxon>
        <taxon>Cotesia</taxon>
    </lineage>
</organism>
<accession>A0AAV7HJ36</accession>
<evidence type="ECO:0000313" key="3">
    <source>
        <dbReference type="Proteomes" id="UP000826195"/>
    </source>
</evidence>
<dbReference type="InterPro" id="IPR012674">
    <property type="entry name" value="Calycin"/>
</dbReference>
<evidence type="ECO:0000256" key="1">
    <source>
        <dbReference type="SAM" id="SignalP"/>
    </source>
</evidence>
<sequence length="188" mass="21443">MIENIIPRSSLWIILLFLYLCSCKCPLSGDDKDVDYHKMVGEWYVIAASPVRSKVGKCLHFNVVMNGTDSFAMNFTTTSAISNGRLLWRVNGKQSENETIATWQLNGSPRVQGPFLHKMLVVNYTQFCAMIVCTGPKSTMYRNSFGMIWSRQRYLPTKDLIYLKDEIARYVNKQEIVDVNNTCSGVSF</sequence>
<dbReference type="AlphaFoldDB" id="A0AAV7HJ36"/>
<dbReference type="EMBL" id="JAHXZJ010002609">
    <property type="protein sequence ID" value="KAH0539805.1"/>
    <property type="molecule type" value="Genomic_DNA"/>
</dbReference>
<keyword evidence="1" id="KW-0732">Signal</keyword>
<dbReference type="Proteomes" id="UP000826195">
    <property type="component" value="Unassembled WGS sequence"/>
</dbReference>
<evidence type="ECO:0008006" key="4">
    <source>
        <dbReference type="Google" id="ProtNLM"/>
    </source>
</evidence>
<dbReference type="Gene3D" id="2.40.128.20">
    <property type="match status" value="1"/>
</dbReference>